<dbReference type="PANTHER" id="PTHR45791:SF1">
    <property type="entry name" value="CALCIUM AND INTEGRIN BINDING FAMILY MEMBER 1"/>
    <property type="match status" value="1"/>
</dbReference>
<proteinExistence type="predicted"/>
<dbReference type="InterPro" id="IPR011992">
    <property type="entry name" value="EF-hand-dom_pair"/>
</dbReference>
<evidence type="ECO:0008006" key="5">
    <source>
        <dbReference type="Google" id="ProtNLM"/>
    </source>
</evidence>
<evidence type="ECO:0000313" key="3">
    <source>
        <dbReference type="Ensembl" id="ENSPMRP00000029689.1"/>
    </source>
</evidence>
<evidence type="ECO:0000313" key="4">
    <source>
        <dbReference type="Proteomes" id="UP000472272"/>
    </source>
</evidence>
<protein>
    <recommendedName>
        <fullName evidence="5">EF-hand domain-containing protein</fullName>
    </recommendedName>
</protein>
<reference evidence="3" key="1">
    <citation type="submission" date="2025-08" db="UniProtKB">
        <authorList>
            <consortium name="Ensembl"/>
        </authorList>
    </citation>
    <scope>IDENTIFICATION</scope>
</reference>
<dbReference type="InterPro" id="IPR051433">
    <property type="entry name" value="CIBP"/>
</dbReference>
<dbReference type="AlphaFoldDB" id="A0A670K1X9"/>
<dbReference type="Gene3D" id="1.10.238.10">
    <property type="entry name" value="EF-hand"/>
    <property type="match status" value="1"/>
</dbReference>
<reference evidence="3" key="2">
    <citation type="submission" date="2025-09" db="UniProtKB">
        <authorList>
            <consortium name="Ensembl"/>
        </authorList>
    </citation>
    <scope>IDENTIFICATION</scope>
</reference>
<accession>A0A670K1X9</accession>
<dbReference type="Proteomes" id="UP000472272">
    <property type="component" value="Unplaced"/>
</dbReference>
<dbReference type="Ensembl" id="ENSPMRT00000031488.1">
    <property type="protein sequence ID" value="ENSPMRP00000029689.1"/>
    <property type="gene ID" value="ENSPMRG00000019197.1"/>
</dbReference>
<keyword evidence="1" id="KW-0479">Metal-binding</keyword>
<dbReference type="PANTHER" id="PTHR45791">
    <property type="entry name" value="CALCIUM AND INTEGRIN BINDING FAMILY MEMBER 2"/>
    <property type="match status" value="1"/>
</dbReference>
<keyword evidence="4" id="KW-1185">Reference proteome</keyword>
<keyword evidence="2" id="KW-0677">Repeat</keyword>
<organism evidence="3 4">
    <name type="scientific">Podarcis muralis</name>
    <name type="common">Wall lizard</name>
    <name type="synonym">Lacerta muralis</name>
    <dbReference type="NCBI Taxonomy" id="64176"/>
    <lineage>
        <taxon>Eukaryota</taxon>
        <taxon>Metazoa</taxon>
        <taxon>Chordata</taxon>
        <taxon>Craniata</taxon>
        <taxon>Vertebrata</taxon>
        <taxon>Euteleostomi</taxon>
        <taxon>Lepidosauria</taxon>
        <taxon>Squamata</taxon>
        <taxon>Bifurcata</taxon>
        <taxon>Unidentata</taxon>
        <taxon>Episquamata</taxon>
        <taxon>Laterata</taxon>
        <taxon>Lacertibaenia</taxon>
        <taxon>Lacertidae</taxon>
        <taxon>Podarcis</taxon>
    </lineage>
</organism>
<dbReference type="SUPFAM" id="SSF47473">
    <property type="entry name" value="EF-hand"/>
    <property type="match status" value="1"/>
</dbReference>
<sequence length="138" mass="15547">RGGEGNTSPLPSLCFQANPFRHRICHVFSTTDDREGGLSFEDFLDMLSVFSDSATPEIKSHYAFRIFGEFQPGWGLVCDRETALSLKELKCKSCAGIRIGTQWNNLHLNISKTKEMVLDFRRKRGELAPLYIGEGCVE</sequence>
<dbReference type="GO" id="GO:0005509">
    <property type="term" value="F:calcium ion binding"/>
    <property type="evidence" value="ECO:0007669"/>
    <property type="project" value="TreeGrafter"/>
</dbReference>
<dbReference type="GeneTree" id="ENSGT00940000170507"/>
<evidence type="ECO:0000256" key="1">
    <source>
        <dbReference type="ARBA" id="ARBA00022723"/>
    </source>
</evidence>
<name>A0A670K1X9_PODMU</name>
<evidence type="ECO:0000256" key="2">
    <source>
        <dbReference type="ARBA" id="ARBA00022737"/>
    </source>
</evidence>
<dbReference type="GO" id="GO:0000287">
    <property type="term" value="F:magnesium ion binding"/>
    <property type="evidence" value="ECO:0007669"/>
    <property type="project" value="TreeGrafter"/>
</dbReference>